<proteinExistence type="predicted"/>
<dbReference type="STRING" id="230819.A0A5C3KQL6"/>
<dbReference type="EMBL" id="ML210235">
    <property type="protein sequence ID" value="TFK22684.1"/>
    <property type="molecule type" value="Genomic_DNA"/>
</dbReference>
<reference evidence="1 2" key="1">
    <citation type="journal article" date="2019" name="Nat. Ecol. Evol.">
        <title>Megaphylogeny resolves global patterns of mushroom evolution.</title>
        <authorList>
            <person name="Varga T."/>
            <person name="Krizsan K."/>
            <person name="Foldi C."/>
            <person name="Dima B."/>
            <person name="Sanchez-Garcia M."/>
            <person name="Sanchez-Ramirez S."/>
            <person name="Szollosi G.J."/>
            <person name="Szarkandi J.G."/>
            <person name="Papp V."/>
            <person name="Albert L."/>
            <person name="Andreopoulos W."/>
            <person name="Angelini C."/>
            <person name="Antonin V."/>
            <person name="Barry K.W."/>
            <person name="Bougher N.L."/>
            <person name="Buchanan P."/>
            <person name="Buyck B."/>
            <person name="Bense V."/>
            <person name="Catcheside P."/>
            <person name="Chovatia M."/>
            <person name="Cooper J."/>
            <person name="Damon W."/>
            <person name="Desjardin D."/>
            <person name="Finy P."/>
            <person name="Geml J."/>
            <person name="Haridas S."/>
            <person name="Hughes K."/>
            <person name="Justo A."/>
            <person name="Karasinski D."/>
            <person name="Kautmanova I."/>
            <person name="Kiss B."/>
            <person name="Kocsube S."/>
            <person name="Kotiranta H."/>
            <person name="LaButti K.M."/>
            <person name="Lechner B.E."/>
            <person name="Liimatainen K."/>
            <person name="Lipzen A."/>
            <person name="Lukacs Z."/>
            <person name="Mihaltcheva S."/>
            <person name="Morgado L.N."/>
            <person name="Niskanen T."/>
            <person name="Noordeloos M.E."/>
            <person name="Ohm R.A."/>
            <person name="Ortiz-Santana B."/>
            <person name="Ovrebo C."/>
            <person name="Racz N."/>
            <person name="Riley R."/>
            <person name="Savchenko A."/>
            <person name="Shiryaev A."/>
            <person name="Soop K."/>
            <person name="Spirin V."/>
            <person name="Szebenyi C."/>
            <person name="Tomsovsky M."/>
            <person name="Tulloss R.E."/>
            <person name="Uehling J."/>
            <person name="Grigoriev I.V."/>
            <person name="Vagvolgyi C."/>
            <person name="Papp T."/>
            <person name="Martin F.M."/>
            <person name="Miettinen O."/>
            <person name="Hibbett D.S."/>
            <person name="Nagy L.G."/>
        </authorList>
    </citation>
    <scope>NUCLEOTIDE SEQUENCE [LARGE SCALE GENOMIC DNA]</scope>
    <source>
        <strain evidence="1 2">CBS 121175</strain>
    </source>
</reference>
<evidence type="ECO:0008006" key="3">
    <source>
        <dbReference type="Google" id="ProtNLM"/>
    </source>
</evidence>
<gene>
    <name evidence="1" type="ORF">FA15DRAFT_671302</name>
</gene>
<protein>
    <recommendedName>
        <fullName evidence="3">F-box domain-containing protein</fullName>
    </recommendedName>
</protein>
<keyword evidence="2" id="KW-1185">Reference proteome</keyword>
<evidence type="ECO:0000313" key="2">
    <source>
        <dbReference type="Proteomes" id="UP000307440"/>
    </source>
</evidence>
<evidence type="ECO:0000313" key="1">
    <source>
        <dbReference type="EMBL" id="TFK22684.1"/>
    </source>
</evidence>
<organism evidence="1 2">
    <name type="scientific">Coprinopsis marcescibilis</name>
    <name type="common">Agaric fungus</name>
    <name type="synonym">Psathyrella marcescibilis</name>
    <dbReference type="NCBI Taxonomy" id="230819"/>
    <lineage>
        <taxon>Eukaryota</taxon>
        <taxon>Fungi</taxon>
        <taxon>Dikarya</taxon>
        <taxon>Basidiomycota</taxon>
        <taxon>Agaricomycotina</taxon>
        <taxon>Agaricomycetes</taxon>
        <taxon>Agaricomycetidae</taxon>
        <taxon>Agaricales</taxon>
        <taxon>Agaricineae</taxon>
        <taxon>Psathyrellaceae</taxon>
        <taxon>Coprinopsis</taxon>
    </lineage>
</organism>
<name>A0A5C3KQL6_COPMA</name>
<dbReference type="OrthoDB" id="3266451at2759"/>
<accession>A0A5C3KQL6</accession>
<sequence>MADGDSVCPISRFPKDIFEEIFLAAAEISLVQSIHNQGNPKVIPEVAISHVCSSWRDVSLNLPKLWSSIALYDGYDEMPWLIMKPLGTARVDQFRAYLERSKGCLLDMTLWLEISRATPLQSVEGQEETVGLELIRLWLDHLERWKSVRIKLSYTFTEVIHFLNRQKPTLQGREAPFLEVFEFVTNASTSGNISLTHLNIPVPASLQRSCSKLNRLSLPSSSFALALPLLVTNNLTGLRITRVDGHPILCIPCTTLLSLIQLPNLTALFAEGIMFSGEQVLQRPIATKSLRLLRWHRSDLVGSRLLSNLHATALEVLHLQDMMFEPSFSLKFRFLRLHTLHIKDCLSSRPGGPAIFNCIRVLGQASPNIRSITFMYHTRVYLHAFVQLLQDCLCSRGGAEGPLTKLDRLAIWVERDLLGPGKRLMPVDSEGSDLPWILKLTDLWETAGRSRSGLFLKMYRDICYEEWAEKVEGSLEHKVLYDQIKRSCRFGYHTDGDFSLACEAPNWIVDPVMDYWEGGNAGIS</sequence>
<dbReference type="AlphaFoldDB" id="A0A5C3KQL6"/>
<dbReference type="Proteomes" id="UP000307440">
    <property type="component" value="Unassembled WGS sequence"/>
</dbReference>